<evidence type="ECO:0000313" key="1">
    <source>
        <dbReference type="EMBL" id="EDK24628.1"/>
    </source>
</evidence>
<evidence type="ECO:0000313" key="2">
    <source>
        <dbReference type="Proteomes" id="UP000003577"/>
    </source>
</evidence>
<sequence length="120" mass="14315">MMSKVPFAEYKIGFEKFLKSESGTIYVQCKTFNEALYELQELMKMVDFEKFHALSYSTSDRLYYWNFYKENTIFCLTDRGSTFTHIKHVREKGGKVFSCKGFEKRMKYFMYIDGKEGSTK</sequence>
<organism evidence="1 2">
    <name type="scientific">[Ruminococcus] torques ATCC 27756</name>
    <dbReference type="NCBI Taxonomy" id="411460"/>
    <lineage>
        <taxon>Bacteria</taxon>
        <taxon>Bacillati</taxon>
        <taxon>Bacillota</taxon>
        <taxon>Clostridia</taxon>
        <taxon>Lachnospirales</taxon>
        <taxon>Lachnospiraceae</taxon>
        <taxon>Mediterraneibacter</taxon>
    </lineage>
</organism>
<dbReference type="HOGENOM" id="CLU_2058338_0_0_9"/>
<comment type="caution">
    <text evidence="1">The sequence shown here is derived from an EMBL/GenBank/DDBJ whole genome shotgun (WGS) entry which is preliminary data.</text>
</comment>
<dbReference type="PaxDb" id="411460-RUMTOR_01367"/>
<gene>
    <name evidence="1" type="ORF">RUMTOR_01367</name>
</gene>
<dbReference type="Proteomes" id="UP000003577">
    <property type="component" value="Unassembled WGS sequence"/>
</dbReference>
<proteinExistence type="predicted"/>
<dbReference type="AlphaFoldDB" id="A5KMA3"/>
<reference evidence="1 2" key="2">
    <citation type="submission" date="2007-04" db="EMBL/GenBank/DDBJ databases">
        <title>Draft genome sequence of Ruminococcus torques (ATCC 27756).</title>
        <authorList>
            <person name="Sudarsanam P."/>
            <person name="Ley R."/>
            <person name="Guruge J."/>
            <person name="Turnbaugh P.J."/>
            <person name="Mahowald M."/>
            <person name="Liep D."/>
            <person name="Gordon J."/>
        </authorList>
    </citation>
    <scope>NUCLEOTIDE SEQUENCE [LARGE SCALE GENOMIC DNA]</scope>
    <source>
        <strain evidence="1 2">ATCC 27756</strain>
    </source>
</reference>
<name>A5KMA3_9FIRM</name>
<accession>A5KMA3</accession>
<dbReference type="RefSeq" id="WP_004847014.1">
    <property type="nucleotide sequence ID" value="NZ_DS264358.1"/>
</dbReference>
<protein>
    <submittedName>
        <fullName evidence="1">Uncharacterized protein</fullName>
    </submittedName>
</protein>
<reference evidence="1 2" key="1">
    <citation type="submission" date="2007-03" db="EMBL/GenBank/DDBJ databases">
        <authorList>
            <person name="Fulton L."/>
            <person name="Clifton S."/>
            <person name="Fulton B."/>
            <person name="Xu J."/>
            <person name="Minx P."/>
            <person name="Pepin K.H."/>
            <person name="Johnson M."/>
            <person name="Thiruvilangam P."/>
            <person name="Bhonagiri V."/>
            <person name="Nash W.E."/>
            <person name="Mardis E.R."/>
            <person name="Wilson R.K."/>
        </authorList>
    </citation>
    <scope>NUCLEOTIDE SEQUENCE [LARGE SCALE GENOMIC DNA]</scope>
    <source>
        <strain evidence="1 2">ATCC 27756</strain>
    </source>
</reference>
<dbReference type="EMBL" id="AAVP02000004">
    <property type="protein sequence ID" value="EDK24628.1"/>
    <property type="molecule type" value="Genomic_DNA"/>
</dbReference>